<dbReference type="Proteomes" id="UP000824120">
    <property type="component" value="Chromosome 12"/>
</dbReference>
<proteinExistence type="predicted"/>
<dbReference type="EMBL" id="JACXVP010000012">
    <property type="protein sequence ID" value="KAG5571834.1"/>
    <property type="molecule type" value="Genomic_DNA"/>
</dbReference>
<dbReference type="AlphaFoldDB" id="A0A9J5W8H5"/>
<sequence>MYTRRLNLLMQGSIMYSVIEVVTHHYQRFSCSQYLYNQFNVQESEKTLTITKMNTMHAYTHRFAYNKGLNKARNGLSAN</sequence>
<organism evidence="1 2">
    <name type="scientific">Solanum commersonii</name>
    <name type="common">Commerson's wild potato</name>
    <name type="synonym">Commerson's nightshade</name>
    <dbReference type="NCBI Taxonomy" id="4109"/>
    <lineage>
        <taxon>Eukaryota</taxon>
        <taxon>Viridiplantae</taxon>
        <taxon>Streptophyta</taxon>
        <taxon>Embryophyta</taxon>
        <taxon>Tracheophyta</taxon>
        <taxon>Spermatophyta</taxon>
        <taxon>Magnoliopsida</taxon>
        <taxon>eudicotyledons</taxon>
        <taxon>Gunneridae</taxon>
        <taxon>Pentapetalae</taxon>
        <taxon>asterids</taxon>
        <taxon>lamiids</taxon>
        <taxon>Solanales</taxon>
        <taxon>Solanaceae</taxon>
        <taxon>Solanoideae</taxon>
        <taxon>Solaneae</taxon>
        <taxon>Solanum</taxon>
    </lineage>
</organism>
<feature type="non-terminal residue" evidence="1">
    <location>
        <position position="1"/>
    </location>
</feature>
<name>A0A9J5W8H5_SOLCO</name>
<keyword evidence="2" id="KW-1185">Reference proteome</keyword>
<reference evidence="1 2" key="1">
    <citation type="submission" date="2020-09" db="EMBL/GenBank/DDBJ databases">
        <title>De no assembly of potato wild relative species, Solanum commersonii.</title>
        <authorList>
            <person name="Cho K."/>
        </authorList>
    </citation>
    <scope>NUCLEOTIDE SEQUENCE [LARGE SCALE GENOMIC DNA]</scope>
    <source>
        <strain evidence="1">LZ3.2</strain>
        <tissue evidence="1">Leaf</tissue>
    </source>
</reference>
<comment type="caution">
    <text evidence="1">The sequence shown here is derived from an EMBL/GenBank/DDBJ whole genome shotgun (WGS) entry which is preliminary data.</text>
</comment>
<evidence type="ECO:0000313" key="1">
    <source>
        <dbReference type="EMBL" id="KAG5571834.1"/>
    </source>
</evidence>
<evidence type="ECO:0000313" key="2">
    <source>
        <dbReference type="Proteomes" id="UP000824120"/>
    </source>
</evidence>
<accession>A0A9J5W8H5</accession>
<gene>
    <name evidence="1" type="ORF">H5410_061600</name>
</gene>
<protein>
    <submittedName>
        <fullName evidence="1">Uncharacterized protein</fullName>
    </submittedName>
</protein>